<proteinExistence type="predicted"/>
<dbReference type="EMBL" id="LR743597">
    <property type="protein sequence ID" value="CAA2627918.1"/>
    <property type="molecule type" value="Genomic_DNA"/>
</dbReference>
<dbReference type="Gene3D" id="2.40.70.10">
    <property type="entry name" value="Acid Proteases"/>
    <property type="match status" value="1"/>
</dbReference>
<dbReference type="AlphaFoldDB" id="A0A7I8JAQ2"/>
<dbReference type="InterPro" id="IPR001969">
    <property type="entry name" value="Aspartic_peptidase_AS"/>
</dbReference>
<accession>A0A7I8JAQ2</accession>
<dbReference type="PANTHER" id="PTHR33223">
    <property type="entry name" value="CCHC-TYPE DOMAIN-CONTAINING PROTEIN"/>
    <property type="match status" value="1"/>
</dbReference>
<reference evidence="3 4" key="1">
    <citation type="submission" date="2019-12" db="EMBL/GenBank/DDBJ databases">
        <authorList>
            <person name="Scholz U."/>
            <person name="Mascher M."/>
            <person name="Fiebig A."/>
        </authorList>
    </citation>
    <scope>NUCLEOTIDE SEQUENCE</scope>
</reference>
<evidence type="ECO:0000256" key="1">
    <source>
        <dbReference type="SAM" id="MobiDB-lite"/>
    </source>
</evidence>
<dbReference type="InterPro" id="IPR043502">
    <property type="entry name" value="DNA/RNA_pol_sf"/>
</dbReference>
<dbReference type="GO" id="GO:0006508">
    <property type="term" value="P:proteolysis"/>
    <property type="evidence" value="ECO:0007669"/>
    <property type="project" value="InterPro"/>
</dbReference>
<dbReference type="CDD" id="cd00303">
    <property type="entry name" value="retropepsin_like"/>
    <property type="match status" value="1"/>
</dbReference>
<dbReference type="PROSITE" id="PS00141">
    <property type="entry name" value="ASP_PROTEASE"/>
    <property type="match status" value="1"/>
</dbReference>
<dbReference type="InterPro" id="IPR021109">
    <property type="entry name" value="Peptidase_aspartic_dom_sf"/>
</dbReference>
<sequence length="612" mass="71419">MAMKNHYIPDSFQRASNIRVPLAPTVKFEINPGIFQMLPNFHGLPLEEPHQHLEKFHMVCDLVNLPQVTPEIIKMKLFPHTLRDKASHWLSTLDRELTSWKDIEQAFLRKFYPLGKTQNMRKHIWSFSQRPGETLHETWEKLKDLLRKCPHHAIPKWQLNRIFYDGLLEQHRNMVDSICGGAFMEKTPDEIYSLYENLSENLEIKPLLNYMTGIRREEFMNCIMMMILNLEMSLLTLNLIRIVCPMYGENDYSEFQCYNLDQSFHPMQEQVQVAHGFNRNREPFSNSYNPNWRNNFSWRDPNNIQNPEALRPNSNSEFQKENVDNPKQNQIGVEEDFIDSTKEISKERTTIPFPKALEPRQRKKKEHNEEIKKILQDVQISLPLLTAIEHIPEYARVLKEMCTPKRAPRRYRCPLISCDIGGFIFQNALLDTGASINLLPASICDKFNISDLKPSTVTLQFADRSIKHPKGILENVIVTVKGSSEFRVETSSSSLKYMFLEENNSFPVIIAADLSDEQEEELLDVLRKNKKAMGWKMDDLRGIDMSVCMHSIYLEEGARTSREPQRRLNPNMMEIVKKEILKWLAADIIYPISDSKWVSPTQVVPKNQGSRL</sequence>
<evidence type="ECO:0000313" key="4">
    <source>
        <dbReference type="Proteomes" id="UP001189122"/>
    </source>
</evidence>
<dbReference type="SUPFAM" id="SSF56672">
    <property type="entry name" value="DNA/RNA polymerases"/>
    <property type="match status" value="1"/>
</dbReference>
<name>A0A7I8JAQ2_SPIIN</name>
<dbReference type="PANTHER" id="PTHR33223:SF11">
    <property type="entry name" value="ELEMENT PROTEIN, PUTATIVE-RELATED"/>
    <property type="match status" value="1"/>
</dbReference>
<feature type="compositionally biased region" description="Polar residues" evidence="1">
    <location>
        <begin position="303"/>
        <end position="317"/>
    </location>
</feature>
<feature type="domain" description="Retrotransposon gag" evidence="2">
    <location>
        <begin position="76"/>
        <end position="168"/>
    </location>
</feature>
<dbReference type="Proteomes" id="UP001189122">
    <property type="component" value="Unassembled WGS sequence"/>
</dbReference>
<dbReference type="Gene3D" id="3.10.10.10">
    <property type="entry name" value="HIV Type 1 Reverse Transcriptase, subunit A, domain 1"/>
    <property type="match status" value="1"/>
</dbReference>
<dbReference type="EMBL" id="CACRZD030000010">
    <property type="protein sequence ID" value="CAA6667174.1"/>
    <property type="molecule type" value="Genomic_DNA"/>
</dbReference>
<dbReference type="InterPro" id="IPR005162">
    <property type="entry name" value="Retrotrans_gag_dom"/>
</dbReference>
<evidence type="ECO:0000259" key="2">
    <source>
        <dbReference type="Pfam" id="PF03732"/>
    </source>
</evidence>
<organism evidence="3">
    <name type="scientific">Spirodela intermedia</name>
    <name type="common">Intermediate duckweed</name>
    <dbReference type="NCBI Taxonomy" id="51605"/>
    <lineage>
        <taxon>Eukaryota</taxon>
        <taxon>Viridiplantae</taxon>
        <taxon>Streptophyta</taxon>
        <taxon>Embryophyta</taxon>
        <taxon>Tracheophyta</taxon>
        <taxon>Spermatophyta</taxon>
        <taxon>Magnoliopsida</taxon>
        <taxon>Liliopsida</taxon>
        <taxon>Araceae</taxon>
        <taxon>Lemnoideae</taxon>
        <taxon>Spirodela</taxon>
    </lineage>
</organism>
<gene>
    <name evidence="3" type="ORF">SI7747_10013567</name>
</gene>
<feature type="region of interest" description="Disordered" evidence="1">
    <location>
        <begin position="303"/>
        <end position="324"/>
    </location>
</feature>
<dbReference type="GO" id="GO:0004190">
    <property type="term" value="F:aspartic-type endopeptidase activity"/>
    <property type="evidence" value="ECO:0007669"/>
    <property type="project" value="InterPro"/>
</dbReference>
<keyword evidence="4" id="KW-1185">Reference proteome</keyword>
<evidence type="ECO:0000313" key="3">
    <source>
        <dbReference type="EMBL" id="CAA2627918.1"/>
    </source>
</evidence>
<protein>
    <recommendedName>
        <fullName evidence="2">Retrotransposon gag domain-containing protein</fullName>
    </recommendedName>
</protein>
<dbReference type="Pfam" id="PF03732">
    <property type="entry name" value="Retrotrans_gag"/>
    <property type="match status" value="1"/>
</dbReference>